<dbReference type="InterPro" id="IPR052337">
    <property type="entry name" value="SAT4-like"/>
</dbReference>
<feature type="domain" description="Rhodopsin" evidence="7">
    <location>
        <begin position="31"/>
        <end position="88"/>
    </location>
</feature>
<accession>A0A505HTJ9</accession>
<sequence length="293" mass="32494">MGSSMPLVGHSLAIFICAAVMMSVSIMAVALRTFVRLYTVRAFGWDDALMVIALALFIALDACWMVASKRGVGHKNEDFTDPKTMEQALLILLDIGYLYSFLIVFSDITLGIMPAVLIWRLQMDRRTKIALAGVLSLGALESVAVIIRIPYLHTYHDTNLLYATYQIDFWSIIEIGIGITAGSLATLRPLFLWVFETRSYYGGNSRGKKRSEEAHPLSNISTDAERLHNSENWGADFVPGKSQTRLVTTVTSRLSHSDRNRDALILGAGSWQALYQVNVQTTIKISEGVDEAI</sequence>
<protein>
    <recommendedName>
        <fullName evidence="7">Rhodopsin domain-containing protein</fullName>
    </recommendedName>
</protein>
<proteinExistence type="inferred from homology"/>
<name>A0A505HTJ9_ASPNG</name>
<evidence type="ECO:0000256" key="4">
    <source>
        <dbReference type="ARBA" id="ARBA00023136"/>
    </source>
</evidence>
<reference evidence="9" key="1">
    <citation type="submission" date="2018-10" db="EMBL/GenBank/DDBJ databases">
        <title>FDA dAtabase for Regulatory Grade micrObial Sequences (FDA-ARGOS): Supporting development and validation of Infectious Disease Dx tests.</title>
        <authorList>
            <person name="Kerrigan L."/>
            <person name="Tallon L."/>
            <person name="Sadzewicz L."/>
            <person name="Sengamalay N."/>
            <person name="Ott S."/>
            <person name="Godinez A."/>
            <person name="Nagaraj S."/>
            <person name="Vavikolanu K."/>
            <person name="Nadendla S."/>
            <person name="George J."/>
            <person name="Sichtig H."/>
        </authorList>
    </citation>
    <scope>NUCLEOTIDE SEQUENCE [LARGE SCALE GENOMIC DNA]</scope>
    <source>
        <strain evidence="9">FDAARGOS_311</strain>
    </source>
</reference>
<comment type="similarity">
    <text evidence="5">Belongs to the SAT4 family.</text>
</comment>
<dbReference type="Proteomes" id="UP000197666">
    <property type="component" value="Unassembled WGS sequence"/>
</dbReference>
<gene>
    <name evidence="8" type="ORF">CAN33_0044465</name>
</gene>
<evidence type="ECO:0000259" key="7">
    <source>
        <dbReference type="Pfam" id="PF20684"/>
    </source>
</evidence>
<comment type="caution">
    <text evidence="8">The sequence shown here is derived from an EMBL/GenBank/DDBJ whole genome shotgun (WGS) entry which is preliminary data.</text>
</comment>
<dbReference type="PANTHER" id="PTHR33048">
    <property type="entry name" value="PTH11-LIKE INTEGRAL MEMBRANE PROTEIN (AFU_ORTHOLOGUE AFUA_5G11245)"/>
    <property type="match status" value="1"/>
</dbReference>
<dbReference type="EMBL" id="NKJJ02000001">
    <property type="protein sequence ID" value="TPR02470.1"/>
    <property type="molecule type" value="Genomic_DNA"/>
</dbReference>
<dbReference type="VEuPathDB" id="FungiDB:ATCC64974_99020"/>
<keyword evidence="3 6" id="KW-1133">Transmembrane helix</keyword>
<evidence type="ECO:0000256" key="5">
    <source>
        <dbReference type="ARBA" id="ARBA00038359"/>
    </source>
</evidence>
<feature type="domain" description="Rhodopsin" evidence="7">
    <location>
        <begin position="96"/>
        <end position="191"/>
    </location>
</feature>
<dbReference type="Pfam" id="PF20684">
    <property type="entry name" value="Fung_rhodopsin"/>
    <property type="match status" value="2"/>
</dbReference>
<evidence type="ECO:0000256" key="6">
    <source>
        <dbReference type="SAM" id="Phobius"/>
    </source>
</evidence>
<feature type="transmembrane region" description="Helical" evidence="6">
    <location>
        <begin position="87"/>
        <end position="117"/>
    </location>
</feature>
<dbReference type="VEuPathDB" id="FungiDB:M747DRAFT_354372"/>
<dbReference type="InterPro" id="IPR049326">
    <property type="entry name" value="Rhodopsin_dom_fungi"/>
</dbReference>
<evidence type="ECO:0000313" key="8">
    <source>
        <dbReference type="EMBL" id="TPR02470.1"/>
    </source>
</evidence>
<feature type="transmembrane region" description="Helical" evidence="6">
    <location>
        <begin position="47"/>
        <end position="67"/>
    </location>
</feature>
<dbReference type="GO" id="GO:0016020">
    <property type="term" value="C:membrane"/>
    <property type="evidence" value="ECO:0007669"/>
    <property type="project" value="UniProtKB-SubCell"/>
</dbReference>
<dbReference type="VEuPathDB" id="FungiDB:An18g00430"/>
<dbReference type="VEuPathDB" id="FungiDB:ASPNIDRAFT2_1189061"/>
<organism evidence="8 9">
    <name type="scientific">Aspergillus niger</name>
    <dbReference type="NCBI Taxonomy" id="5061"/>
    <lineage>
        <taxon>Eukaryota</taxon>
        <taxon>Fungi</taxon>
        <taxon>Dikarya</taxon>
        <taxon>Ascomycota</taxon>
        <taxon>Pezizomycotina</taxon>
        <taxon>Eurotiomycetes</taxon>
        <taxon>Eurotiomycetidae</taxon>
        <taxon>Eurotiales</taxon>
        <taxon>Aspergillaceae</taxon>
        <taxon>Aspergillus</taxon>
        <taxon>Aspergillus subgen. Circumdati</taxon>
    </lineage>
</organism>
<keyword evidence="4 6" id="KW-0472">Membrane</keyword>
<dbReference type="VEuPathDB" id="FungiDB:An08g09640"/>
<feature type="transmembrane region" description="Helical" evidence="6">
    <location>
        <begin position="12"/>
        <end position="35"/>
    </location>
</feature>
<evidence type="ECO:0000256" key="3">
    <source>
        <dbReference type="ARBA" id="ARBA00022989"/>
    </source>
</evidence>
<evidence type="ECO:0000313" key="9">
    <source>
        <dbReference type="Proteomes" id="UP000197666"/>
    </source>
</evidence>
<dbReference type="AlphaFoldDB" id="A0A505HTJ9"/>
<evidence type="ECO:0000256" key="1">
    <source>
        <dbReference type="ARBA" id="ARBA00004141"/>
    </source>
</evidence>
<feature type="transmembrane region" description="Helical" evidence="6">
    <location>
        <begin position="129"/>
        <end position="149"/>
    </location>
</feature>
<keyword evidence="2 6" id="KW-0812">Transmembrane</keyword>
<dbReference type="PANTHER" id="PTHR33048:SF140">
    <property type="entry name" value="ATPASE, PUTATIVE (EUROFUNG)-RELATED"/>
    <property type="match status" value="1"/>
</dbReference>
<comment type="subcellular location">
    <subcellularLocation>
        <location evidence="1">Membrane</location>
        <topology evidence="1">Multi-pass membrane protein</topology>
    </subcellularLocation>
</comment>
<evidence type="ECO:0000256" key="2">
    <source>
        <dbReference type="ARBA" id="ARBA00022692"/>
    </source>
</evidence>
<feature type="transmembrane region" description="Helical" evidence="6">
    <location>
        <begin position="169"/>
        <end position="195"/>
    </location>
</feature>